<evidence type="ECO:0000313" key="8">
    <source>
        <dbReference type="Proteomes" id="UP000034112"/>
    </source>
</evidence>
<feature type="repeat" description="ANK" evidence="3">
    <location>
        <begin position="861"/>
        <end position="893"/>
    </location>
</feature>
<dbReference type="PANTHER" id="PTHR24198">
    <property type="entry name" value="ANKYRIN REPEAT AND PROTEIN KINASE DOMAIN-CONTAINING PROTEIN"/>
    <property type="match status" value="1"/>
</dbReference>
<gene>
    <name evidence="7" type="ORF">THAR02_11079</name>
</gene>
<feature type="compositionally biased region" description="Basic and acidic residues" evidence="4">
    <location>
        <begin position="1110"/>
        <end position="1119"/>
    </location>
</feature>
<dbReference type="OMA" id="HANTCEW"/>
<dbReference type="Proteomes" id="UP000034112">
    <property type="component" value="Unassembled WGS sequence"/>
</dbReference>
<evidence type="ECO:0000313" key="7">
    <source>
        <dbReference type="EMBL" id="KKO96816.1"/>
    </source>
</evidence>
<dbReference type="Pfam" id="PF00023">
    <property type="entry name" value="Ank"/>
    <property type="match status" value="1"/>
</dbReference>
<organism evidence="7 8">
    <name type="scientific">Trichoderma harzianum</name>
    <name type="common">Hypocrea lixii</name>
    <dbReference type="NCBI Taxonomy" id="5544"/>
    <lineage>
        <taxon>Eukaryota</taxon>
        <taxon>Fungi</taxon>
        <taxon>Dikarya</taxon>
        <taxon>Ascomycota</taxon>
        <taxon>Pezizomycotina</taxon>
        <taxon>Sordariomycetes</taxon>
        <taxon>Hypocreomycetidae</taxon>
        <taxon>Hypocreales</taxon>
        <taxon>Hypocreaceae</taxon>
        <taxon>Trichoderma</taxon>
    </lineage>
</organism>
<dbReference type="SUPFAM" id="SSF48403">
    <property type="entry name" value="Ankyrin repeat"/>
    <property type="match status" value="2"/>
</dbReference>
<dbReference type="InterPro" id="IPR027417">
    <property type="entry name" value="P-loop_NTPase"/>
</dbReference>
<evidence type="ECO:0000256" key="4">
    <source>
        <dbReference type="SAM" id="MobiDB-lite"/>
    </source>
</evidence>
<dbReference type="EMBL" id="JOKZ01000723">
    <property type="protein sequence ID" value="KKO96816.1"/>
    <property type="molecule type" value="Genomic_DNA"/>
</dbReference>
<dbReference type="InterPro" id="IPR056884">
    <property type="entry name" value="NPHP3-like_N"/>
</dbReference>
<protein>
    <submittedName>
        <fullName evidence="7">Uncharacterized protein</fullName>
    </submittedName>
</protein>
<dbReference type="InterPro" id="IPR002110">
    <property type="entry name" value="Ankyrin_rpt"/>
</dbReference>
<proteinExistence type="predicted"/>
<dbReference type="PANTHER" id="PTHR24198:SF165">
    <property type="entry name" value="ANKYRIN REPEAT-CONTAINING PROTEIN-RELATED"/>
    <property type="match status" value="1"/>
</dbReference>
<sequence>MARPEKRRKVDSDNAPLNQVEIDARTTELHFDALGPNAAALHTVADASVTQPRGENQLLSKEQRYELLNSLQFDQMDSCRITTKRAHANTCEWLLNNPEYLDWLDPSKLDKHHGLLWIKGKPGAGKSTLMNFALNNACKTMGKTFIISFFFNARGDDLEKSVVGMYRSMLLQLLEQAPALQNVFNSLQSVTSICKPYQWTVESLRFLLEQAILSLGKSSLACFVDALDECDEGQIRDMLSFFEQMGGQTTSAGIRFQMCFSSRHYPYITLTKGLTLVLEEQEGHNLDIDYYLNDKLKIPQSQAAKEIRINLQKKASGVFLWVILVVEMLNMEHDGDHIYDVQEKLRDIPGDIHKLFRHILTRARANKERILLCIQWVLFSRQPLKPEQLYFAILSSNEIEALQNWSPDNTTESTLRKFITDSSEGLVEVTRSNNPTVQFIHESVKDFLLKENGLKEIWPDFGNNFHAESHDKLKHCCLNYISMDVYTKLEVYNSLLKASSKEATELRQQAERAFPFLSYAIQNIFYHANAAEGGGVGQMSFLTTFQLANWIKLANLLEKHQVRRHTLNASILYILAENNMGNLIQSHPSCLSCFEVENERYGPPFFAALFTNSDEAMGAFFKTQAGRKSLASPVHNPYERYCQSGNKRPNFGPSFTFSRQRGILSHLAELGDQTMIEFYLLSSDKANIESEDKNGWTPLWWAAKNGHEDVIKLLLAAGANINIKDKHGQTLLGWATRSDNEAIAKVLLQMDKDNVESRDYISRALIFHVDNEEHEAVIKLLLTAGADTNAKDEDGLTALSWAAKIGYEAAIHLLLAAGADVHVKDKNGWTPLWWAAMKGCEAILIRTLLTAGADVDARDKDNRTPLLWAARIGYEAAAHLLLAAGADINAKDKHGWTPLWWATRKDHQAIVKLLLQTDKVDLGLKDKNGRTLLSWAAGDGNRAIVGLLLETGKIDADSRDDSGRTPLFFAVSIEGHYILEDDPLVEDFIMQLVMLEEMSRKRMRMARQEQGYVVRQENDSCQDTQTAGNVFDKARVDFWRRRIVEMHAVKRDCETVIRLLLAAGVDVNAADKDSQTPLLLAAKNGNEAIIKLLQQTVTCTIKASLKTKQNRTEQNKTTDTHNSGSPTDLPGFESFPATPHEAFEQWLSNAIAYGVVEPHAMVLSTVSKDNAPDARVLILKDVDSRGWHFAIKAASPKGEQIANNCQVASTFYWKEQARQIRLRGRA</sequence>
<evidence type="ECO:0000256" key="2">
    <source>
        <dbReference type="ARBA" id="ARBA00023043"/>
    </source>
</evidence>
<keyword evidence="2 3" id="KW-0040">ANK repeat</keyword>
<feature type="region of interest" description="Disordered" evidence="4">
    <location>
        <begin position="1106"/>
        <end position="1129"/>
    </location>
</feature>
<dbReference type="Pfam" id="PF24883">
    <property type="entry name" value="NPHP3_N"/>
    <property type="match status" value="1"/>
</dbReference>
<dbReference type="Gene3D" id="2.30.110.10">
    <property type="entry name" value="Electron Transport, Fmn-binding Protein, Chain A"/>
    <property type="match status" value="1"/>
</dbReference>
<evidence type="ECO:0000256" key="3">
    <source>
        <dbReference type="PROSITE-ProRule" id="PRU00023"/>
    </source>
</evidence>
<dbReference type="PROSITE" id="PS50297">
    <property type="entry name" value="ANK_REP_REGION"/>
    <property type="match status" value="4"/>
</dbReference>
<dbReference type="OrthoDB" id="194358at2759"/>
<feature type="repeat" description="ANK" evidence="3">
    <location>
        <begin position="694"/>
        <end position="726"/>
    </location>
</feature>
<dbReference type="SUPFAM" id="SSF52540">
    <property type="entry name" value="P-loop containing nucleoside triphosphate hydrolases"/>
    <property type="match status" value="1"/>
</dbReference>
<dbReference type="Pfam" id="PF01243">
    <property type="entry name" value="PNPOx_N"/>
    <property type="match status" value="1"/>
</dbReference>
<name>A0A0F9Z872_TRIHA</name>
<evidence type="ECO:0000259" key="5">
    <source>
        <dbReference type="Pfam" id="PF01243"/>
    </source>
</evidence>
<dbReference type="Gene3D" id="1.25.40.20">
    <property type="entry name" value="Ankyrin repeat-containing domain"/>
    <property type="match status" value="4"/>
</dbReference>
<feature type="repeat" description="ANK" evidence="3">
    <location>
        <begin position="794"/>
        <end position="826"/>
    </location>
</feature>
<dbReference type="SUPFAM" id="SSF50475">
    <property type="entry name" value="FMN-binding split barrel"/>
    <property type="match status" value="1"/>
</dbReference>
<dbReference type="Gene3D" id="3.40.50.300">
    <property type="entry name" value="P-loop containing nucleotide triphosphate hydrolases"/>
    <property type="match status" value="1"/>
</dbReference>
<feature type="domain" description="Pyridoxamine 5'-phosphate oxidase N-terminal" evidence="5">
    <location>
        <begin position="1154"/>
        <end position="1226"/>
    </location>
</feature>
<comment type="caution">
    <text evidence="7">The sequence shown here is derived from an EMBL/GenBank/DDBJ whole genome shotgun (WGS) entry which is preliminary data.</text>
</comment>
<feature type="repeat" description="ANK" evidence="3">
    <location>
        <begin position="827"/>
        <end position="860"/>
    </location>
</feature>
<evidence type="ECO:0000256" key="1">
    <source>
        <dbReference type="ARBA" id="ARBA00022737"/>
    </source>
</evidence>
<dbReference type="SMART" id="SM00248">
    <property type="entry name" value="ANK"/>
    <property type="match status" value="10"/>
</dbReference>
<keyword evidence="1" id="KW-0677">Repeat</keyword>
<accession>A0A0F9Z872</accession>
<dbReference type="PRINTS" id="PR01415">
    <property type="entry name" value="ANKYRIN"/>
</dbReference>
<dbReference type="Pfam" id="PF12796">
    <property type="entry name" value="Ank_2"/>
    <property type="match status" value="3"/>
</dbReference>
<evidence type="ECO:0000259" key="6">
    <source>
        <dbReference type="Pfam" id="PF24883"/>
    </source>
</evidence>
<dbReference type="GO" id="GO:0005737">
    <property type="term" value="C:cytoplasm"/>
    <property type="evidence" value="ECO:0007669"/>
    <property type="project" value="TreeGrafter"/>
</dbReference>
<feature type="domain" description="Nephrocystin 3-like N-terminal" evidence="6">
    <location>
        <begin position="89"/>
        <end position="263"/>
    </location>
</feature>
<dbReference type="PROSITE" id="PS50088">
    <property type="entry name" value="ANK_REPEAT"/>
    <property type="match status" value="4"/>
</dbReference>
<dbReference type="InterPro" id="IPR012349">
    <property type="entry name" value="Split_barrel_FMN-bd"/>
</dbReference>
<dbReference type="Pfam" id="PF13637">
    <property type="entry name" value="Ank_4"/>
    <property type="match status" value="1"/>
</dbReference>
<dbReference type="AlphaFoldDB" id="A0A0F9Z872"/>
<reference evidence="8" key="1">
    <citation type="journal article" date="2015" name="Genome Announc.">
        <title>Draft whole-genome sequence of the biocontrol agent Trichoderma harzianum T6776.</title>
        <authorList>
            <person name="Baroncelli R."/>
            <person name="Piaggeschi G."/>
            <person name="Fiorini L."/>
            <person name="Bertolini E."/>
            <person name="Zapparata A."/>
            <person name="Pe M.E."/>
            <person name="Sarrocco S."/>
            <person name="Vannacci G."/>
        </authorList>
    </citation>
    <scope>NUCLEOTIDE SEQUENCE [LARGE SCALE GENOMIC DNA]</scope>
    <source>
        <strain evidence="8">T6776</strain>
    </source>
</reference>
<dbReference type="InterPro" id="IPR036770">
    <property type="entry name" value="Ankyrin_rpt-contain_sf"/>
</dbReference>
<dbReference type="InterPro" id="IPR011576">
    <property type="entry name" value="Pyridox_Oxase_N"/>
</dbReference>